<reference evidence="3" key="1">
    <citation type="submission" date="2018-11" db="EMBL/GenBank/DDBJ databases">
        <authorList>
            <person name="Grassa J C."/>
        </authorList>
    </citation>
    <scope>NUCLEOTIDE SEQUENCE [LARGE SCALE GENOMIC DNA]</scope>
</reference>
<sequence length="406" mass="45776">MERKVTSTRSQAARDSSTNDVNQFSVLDNDPVPRHFDQSRDPYYIGNGDHPSASLVPKILTGSDNYNAWRRSMIVALSARNKIQFVNGKLQQQDEDHDIWNRCNDLVISWLLHSISIDIADSFMYKENAAEIRDDLQERVHQKNAPRVFEAKRSMQMLSQGSLDVTAYFTRRKALWDLIQQYRPIPACNCGAMKIVQEYQEEDKVMEFLIGLNESYGAVRSQILMQDPLPAVNKAYASVIQEERQRSITAIPNTVAESDKNASESSGATGDQFAGSATFNRSKVTCHHCGMLGHIMAKCYKLHGYPPGHKFYGKNPSKGSYSKSYQSVPTAHESLISKTSRNSKNFSKFRSALGVSIFCMKTRTIGMGDRNGDLYYLNLSHNSIPAAIFSVISDSTVVDDNVWHYR</sequence>
<feature type="region of interest" description="Disordered" evidence="1">
    <location>
        <begin position="250"/>
        <end position="271"/>
    </location>
</feature>
<feature type="region of interest" description="Disordered" evidence="1">
    <location>
        <begin position="1"/>
        <end position="32"/>
    </location>
</feature>
<organism evidence="3 4">
    <name type="scientific">Cannabis sativa</name>
    <name type="common">Hemp</name>
    <name type="synonym">Marijuana</name>
    <dbReference type="NCBI Taxonomy" id="3483"/>
    <lineage>
        <taxon>Eukaryota</taxon>
        <taxon>Viridiplantae</taxon>
        <taxon>Streptophyta</taxon>
        <taxon>Embryophyta</taxon>
        <taxon>Tracheophyta</taxon>
        <taxon>Spermatophyta</taxon>
        <taxon>Magnoliopsida</taxon>
        <taxon>eudicotyledons</taxon>
        <taxon>Gunneridae</taxon>
        <taxon>Pentapetalae</taxon>
        <taxon>rosids</taxon>
        <taxon>fabids</taxon>
        <taxon>Rosales</taxon>
        <taxon>Cannabaceae</taxon>
        <taxon>Cannabis</taxon>
    </lineage>
</organism>
<feature type="domain" description="Retrotransposon Copia-like N-terminal" evidence="2">
    <location>
        <begin position="49"/>
        <end position="91"/>
    </location>
</feature>
<dbReference type="Pfam" id="PF14244">
    <property type="entry name" value="Retrotran_gag_3"/>
    <property type="match status" value="1"/>
</dbReference>
<dbReference type="OMA" id="EMAHISH"/>
<keyword evidence="4" id="KW-1185">Reference proteome</keyword>
<dbReference type="EnsemblPlants" id="evm.model.03.1450">
    <property type="protein sequence ID" value="cds.evm.model.03.1450"/>
    <property type="gene ID" value="evm.TU.03.1450"/>
</dbReference>
<evidence type="ECO:0000313" key="3">
    <source>
        <dbReference type="EnsemblPlants" id="cds.evm.model.03.1450"/>
    </source>
</evidence>
<name>A0A803P5C1_CANSA</name>
<accession>A0A803P5C1</accession>
<dbReference type="PANTHER" id="PTHR37610">
    <property type="entry name" value="CCHC-TYPE DOMAIN-CONTAINING PROTEIN"/>
    <property type="match status" value="1"/>
</dbReference>
<dbReference type="Gramene" id="evm.model.03.1450">
    <property type="protein sequence ID" value="cds.evm.model.03.1450"/>
    <property type="gene ID" value="evm.TU.03.1450"/>
</dbReference>
<dbReference type="EMBL" id="UZAU01000304">
    <property type="status" value="NOT_ANNOTATED_CDS"/>
    <property type="molecule type" value="Genomic_DNA"/>
</dbReference>
<evidence type="ECO:0000259" key="2">
    <source>
        <dbReference type="Pfam" id="PF14244"/>
    </source>
</evidence>
<dbReference type="Proteomes" id="UP000596661">
    <property type="component" value="Chromosome 3"/>
</dbReference>
<dbReference type="AlphaFoldDB" id="A0A803P5C1"/>
<feature type="compositionally biased region" description="Polar residues" evidence="1">
    <location>
        <begin position="7"/>
        <end position="26"/>
    </location>
</feature>
<dbReference type="InterPro" id="IPR029472">
    <property type="entry name" value="Copia-like_N"/>
</dbReference>
<reference evidence="3" key="2">
    <citation type="submission" date="2021-03" db="UniProtKB">
        <authorList>
            <consortium name="EnsemblPlants"/>
        </authorList>
    </citation>
    <scope>IDENTIFICATION</scope>
</reference>
<protein>
    <recommendedName>
        <fullName evidence="2">Retrotransposon Copia-like N-terminal domain-containing protein</fullName>
    </recommendedName>
</protein>
<proteinExistence type="predicted"/>
<dbReference type="PANTHER" id="PTHR37610:SF97">
    <property type="entry name" value="RETROTRANSPOSON GAG DOMAIN-CONTAINING PROTEIN"/>
    <property type="match status" value="1"/>
</dbReference>
<evidence type="ECO:0000313" key="4">
    <source>
        <dbReference type="Proteomes" id="UP000596661"/>
    </source>
</evidence>
<evidence type="ECO:0000256" key="1">
    <source>
        <dbReference type="SAM" id="MobiDB-lite"/>
    </source>
</evidence>